<evidence type="ECO:0000313" key="3">
    <source>
        <dbReference type="WBParaSite" id="PSAMB.scaffold14119size1997.g35871.t1"/>
    </source>
</evidence>
<feature type="region of interest" description="Disordered" evidence="1">
    <location>
        <begin position="1"/>
        <end position="67"/>
    </location>
</feature>
<keyword evidence="2" id="KW-1185">Reference proteome</keyword>
<dbReference type="Proteomes" id="UP000887566">
    <property type="component" value="Unplaced"/>
</dbReference>
<reference evidence="3" key="1">
    <citation type="submission" date="2022-11" db="UniProtKB">
        <authorList>
            <consortium name="WormBaseParasite"/>
        </authorList>
    </citation>
    <scope>IDENTIFICATION</scope>
</reference>
<evidence type="ECO:0000313" key="2">
    <source>
        <dbReference type="Proteomes" id="UP000887566"/>
    </source>
</evidence>
<organism evidence="2 3">
    <name type="scientific">Plectus sambesii</name>
    <dbReference type="NCBI Taxonomy" id="2011161"/>
    <lineage>
        <taxon>Eukaryota</taxon>
        <taxon>Metazoa</taxon>
        <taxon>Ecdysozoa</taxon>
        <taxon>Nematoda</taxon>
        <taxon>Chromadorea</taxon>
        <taxon>Plectida</taxon>
        <taxon>Plectina</taxon>
        <taxon>Plectoidea</taxon>
        <taxon>Plectidae</taxon>
        <taxon>Plectus</taxon>
    </lineage>
</organism>
<proteinExistence type="predicted"/>
<dbReference type="WBParaSite" id="PSAMB.scaffold14119size1997.g35871.t1">
    <property type="protein sequence ID" value="PSAMB.scaffold14119size1997.g35871.t1"/>
    <property type="gene ID" value="PSAMB.scaffold14119size1997.g35871"/>
</dbReference>
<accession>A0A914V088</accession>
<sequence length="67" mass="6998">MESMSTSGSETDDEGAVEGAFEGDASESVAVAGLADDTQIPTTTKKRVVMTRRERNEGMRSSLTVGG</sequence>
<evidence type="ECO:0000256" key="1">
    <source>
        <dbReference type="SAM" id="MobiDB-lite"/>
    </source>
</evidence>
<name>A0A914V088_9BILA</name>
<protein>
    <submittedName>
        <fullName evidence="3">Uncharacterized protein</fullName>
    </submittedName>
</protein>
<dbReference type="AlphaFoldDB" id="A0A914V088"/>